<feature type="non-terminal residue" evidence="3">
    <location>
        <position position="151"/>
    </location>
</feature>
<protein>
    <submittedName>
        <fullName evidence="3">Uncharacterized protein</fullName>
    </submittedName>
</protein>
<dbReference type="Proteomes" id="UP001219525">
    <property type="component" value="Unassembled WGS sequence"/>
</dbReference>
<name>A0AAD6XYY3_9AGAR</name>
<evidence type="ECO:0000256" key="1">
    <source>
        <dbReference type="SAM" id="MobiDB-lite"/>
    </source>
</evidence>
<evidence type="ECO:0000313" key="4">
    <source>
        <dbReference type="Proteomes" id="UP001219525"/>
    </source>
</evidence>
<gene>
    <name evidence="3" type="ORF">GGX14DRAFT_485334</name>
</gene>
<reference evidence="3" key="1">
    <citation type="submission" date="2023-03" db="EMBL/GenBank/DDBJ databases">
        <title>Massive genome expansion in bonnet fungi (Mycena s.s.) driven by repeated elements and novel gene families across ecological guilds.</title>
        <authorList>
            <consortium name="Lawrence Berkeley National Laboratory"/>
            <person name="Harder C.B."/>
            <person name="Miyauchi S."/>
            <person name="Viragh M."/>
            <person name="Kuo A."/>
            <person name="Thoen E."/>
            <person name="Andreopoulos B."/>
            <person name="Lu D."/>
            <person name="Skrede I."/>
            <person name="Drula E."/>
            <person name="Henrissat B."/>
            <person name="Morin E."/>
            <person name="Kohler A."/>
            <person name="Barry K."/>
            <person name="LaButti K."/>
            <person name="Morin E."/>
            <person name="Salamov A."/>
            <person name="Lipzen A."/>
            <person name="Mereny Z."/>
            <person name="Hegedus B."/>
            <person name="Baldrian P."/>
            <person name="Stursova M."/>
            <person name="Weitz H."/>
            <person name="Taylor A."/>
            <person name="Grigoriev I.V."/>
            <person name="Nagy L.G."/>
            <person name="Martin F."/>
            <person name="Kauserud H."/>
        </authorList>
    </citation>
    <scope>NUCLEOTIDE SEQUENCE</scope>
    <source>
        <strain evidence="3">9144</strain>
    </source>
</reference>
<feature type="transmembrane region" description="Helical" evidence="2">
    <location>
        <begin position="6"/>
        <end position="28"/>
    </location>
</feature>
<keyword evidence="2" id="KW-0812">Transmembrane</keyword>
<keyword evidence="2" id="KW-1133">Transmembrane helix</keyword>
<keyword evidence="2" id="KW-0472">Membrane</keyword>
<keyword evidence="4" id="KW-1185">Reference proteome</keyword>
<feature type="compositionally biased region" description="Polar residues" evidence="1">
    <location>
        <begin position="88"/>
        <end position="104"/>
    </location>
</feature>
<accession>A0AAD6XYY3</accession>
<dbReference type="AlphaFoldDB" id="A0AAD6XYY3"/>
<comment type="caution">
    <text evidence="3">The sequence shown here is derived from an EMBL/GenBank/DDBJ whole genome shotgun (WGS) entry which is preliminary data.</text>
</comment>
<dbReference type="EMBL" id="JARJCW010000186">
    <property type="protein sequence ID" value="KAJ7187688.1"/>
    <property type="molecule type" value="Genomic_DNA"/>
</dbReference>
<proteinExistence type="predicted"/>
<evidence type="ECO:0000313" key="3">
    <source>
        <dbReference type="EMBL" id="KAJ7187688.1"/>
    </source>
</evidence>
<feature type="region of interest" description="Disordered" evidence="1">
    <location>
        <begin position="87"/>
        <end position="107"/>
    </location>
</feature>
<evidence type="ECO:0000256" key="2">
    <source>
        <dbReference type="SAM" id="Phobius"/>
    </source>
</evidence>
<sequence length="151" mass="15794">INGGAIAGGVAGALFFIGAGIAIAFFLCRRRFYRSRSRAQTSADMLPGQEPALTVTTEGDTVLAYGRPVAHGVVETQEAMLSKIAGGQSLTPRPNGPGESQNVAGATADPVAMGTQMRAMAERMALMEMQLQMRSLADEQPPGYYASNATV</sequence>
<organism evidence="3 4">
    <name type="scientific">Mycena pura</name>
    <dbReference type="NCBI Taxonomy" id="153505"/>
    <lineage>
        <taxon>Eukaryota</taxon>
        <taxon>Fungi</taxon>
        <taxon>Dikarya</taxon>
        <taxon>Basidiomycota</taxon>
        <taxon>Agaricomycotina</taxon>
        <taxon>Agaricomycetes</taxon>
        <taxon>Agaricomycetidae</taxon>
        <taxon>Agaricales</taxon>
        <taxon>Marasmiineae</taxon>
        <taxon>Mycenaceae</taxon>
        <taxon>Mycena</taxon>
    </lineage>
</organism>